<evidence type="ECO:0000313" key="1">
    <source>
        <dbReference type="EMBL" id="CAF4596787.1"/>
    </source>
</evidence>
<name>A0A821BV33_9BILA</name>
<dbReference type="Proteomes" id="UP000663866">
    <property type="component" value="Unassembled WGS sequence"/>
</dbReference>
<proteinExistence type="predicted"/>
<keyword evidence="2" id="KW-1185">Reference proteome</keyword>
<reference evidence="1" key="1">
    <citation type="submission" date="2021-02" db="EMBL/GenBank/DDBJ databases">
        <authorList>
            <person name="Nowell W R."/>
        </authorList>
    </citation>
    <scope>NUCLEOTIDE SEQUENCE</scope>
</reference>
<feature type="non-terminal residue" evidence="1">
    <location>
        <position position="118"/>
    </location>
</feature>
<organism evidence="1 2">
    <name type="scientific">Rotaria magnacalcarata</name>
    <dbReference type="NCBI Taxonomy" id="392030"/>
    <lineage>
        <taxon>Eukaryota</taxon>
        <taxon>Metazoa</taxon>
        <taxon>Spiralia</taxon>
        <taxon>Gnathifera</taxon>
        <taxon>Rotifera</taxon>
        <taxon>Eurotatoria</taxon>
        <taxon>Bdelloidea</taxon>
        <taxon>Philodinida</taxon>
        <taxon>Philodinidae</taxon>
        <taxon>Rotaria</taxon>
    </lineage>
</organism>
<sequence length="118" mass="13607">LCNDPGMIAIIFKIDIDPITSTMSYIALNNLSFFSNTEGEVLFSMNTIFRIEKLEKRQDRLYQVNLTAVGKKDEEIKNILEYMDEVTLGLSGWYKLAKLLVDVKQYDGAENIYKFCFS</sequence>
<protein>
    <submittedName>
        <fullName evidence="1">Uncharacterized protein</fullName>
    </submittedName>
</protein>
<comment type="caution">
    <text evidence="1">The sequence shown here is derived from an EMBL/GenBank/DDBJ whole genome shotgun (WGS) entry which is preliminary data.</text>
</comment>
<accession>A0A821BV33</accession>
<dbReference type="EMBL" id="CAJOBG010071673">
    <property type="protein sequence ID" value="CAF4596787.1"/>
    <property type="molecule type" value="Genomic_DNA"/>
</dbReference>
<feature type="non-terminal residue" evidence="1">
    <location>
        <position position="1"/>
    </location>
</feature>
<gene>
    <name evidence="1" type="ORF">OVN521_LOCUS45001</name>
</gene>
<dbReference type="AlphaFoldDB" id="A0A821BV33"/>
<evidence type="ECO:0000313" key="2">
    <source>
        <dbReference type="Proteomes" id="UP000663866"/>
    </source>
</evidence>